<dbReference type="PANTHER" id="PTHR21027">
    <property type="entry name" value="TRNA-SPLICING ENDONUCLEASE SUBUNIT SEN54"/>
    <property type="match status" value="1"/>
</dbReference>
<evidence type="ECO:0000256" key="2">
    <source>
        <dbReference type="ARBA" id="ARBA00022694"/>
    </source>
</evidence>
<dbReference type="HOGENOM" id="CLU_028449_0_0_1"/>
<evidence type="ECO:0000313" key="5">
    <source>
        <dbReference type="EMBL" id="KIL66744.1"/>
    </source>
</evidence>
<dbReference type="GO" id="GO:0000214">
    <property type="term" value="C:tRNA-intron endonuclease complex"/>
    <property type="evidence" value="ECO:0007669"/>
    <property type="project" value="TreeGrafter"/>
</dbReference>
<dbReference type="EMBL" id="KN818234">
    <property type="protein sequence ID" value="KIL66744.1"/>
    <property type="molecule type" value="Genomic_DNA"/>
</dbReference>
<dbReference type="InParanoid" id="A0A0C2TID9"/>
<dbReference type="Proteomes" id="UP000054549">
    <property type="component" value="Unassembled WGS sequence"/>
</dbReference>
<feature type="region of interest" description="Disordered" evidence="3">
    <location>
        <begin position="58"/>
        <end position="82"/>
    </location>
</feature>
<comment type="similarity">
    <text evidence="1">Belongs to the SEN54 family.</text>
</comment>
<keyword evidence="6" id="KW-1185">Reference proteome</keyword>
<accession>A0A0C2TID9</accession>
<dbReference type="InterPro" id="IPR024336">
    <property type="entry name" value="tRNA_splic_suSen54_N"/>
</dbReference>
<protein>
    <recommendedName>
        <fullName evidence="4">tRNA-splicing endonuclease subunit Sen54 N-terminal domain-containing protein</fullName>
    </recommendedName>
</protein>
<organism evidence="5 6">
    <name type="scientific">Amanita muscaria (strain Koide BX008)</name>
    <dbReference type="NCBI Taxonomy" id="946122"/>
    <lineage>
        <taxon>Eukaryota</taxon>
        <taxon>Fungi</taxon>
        <taxon>Dikarya</taxon>
        <taxon>Basidiomycota</taxon>
        <taxon>Agaricomycotina</taxon>
        <taxon>Agaricomycetes</taxon>
        <taxon>Agaricomycetidae</taxon>
        <taxon>Agaricales</taxon>
        <taxon>Pluteineae</taxon>
        <taxon>Amanitaceae</taxon>
        <taxon>Amanita</taxon>
    </lineage>
</organism>
<reference evidence="5 6" key="1">
    <citation type="submission" date="2014-04" db="EMBL/GenBank/DDBJ databases">
        <title>Evolutionary Origins and Diversification of the Mycorrhizal Mutualists.</title>
        <authorList>
            <consortium name="DOE Joint Genome Institute"/>
            <consortium name="Mycorrhizal Genomics Consortium"/>
            <person name="Kohler A."/>
            <person name="Kuo A."/>
            <person name="Nagy L.G."/>
            <person name="Floudas D."/>
            <person name="Copeland A."/>
            <person name="Barry K.W."/>
            <person name="Cichocki N."/>
            <person name="Veneault-Fourrey C."/>
            <person name="LaButti K."/>
            <person name="Lindquist E.A."/>
            <person name="Lipzen A."/>
            <person name="Lundell T."/>
            <person name="Morin E."/>
            <person name="Murat C."/>
            <person name="Riley R."/>
            <person name="Ohm R."/>
            <person name="Sun H."/>
            <person name="Tunlid A."/>
            <person name="Henrissat B."/>
            <person name="Grigoriev I.V."/>
            <person name="Hibbett D.S."/>
            <person name="Martin F."/>
        </authorList>
    </citation>
    <scope>NUCLEOTIDE SEQUENCE [LARGE SCALE GENOMIC DNA]</scope>
    <source>
        <strain evidence="5 6">Koide BX008</strain>
    </source>
</reference>
<evidence type="ECO:0000313" key="6">
    <source>
        <dbReference type="Proteomes" id="UP000054549"/>
    </source>
</evidence>
<feature type="compositionally biased region" description="Polar residues" evidence="3">
    <location>
        <begin position="10"/>
        <end position="21"/>
    </location>
</feature>
<feature type="domain" description="tRNA-splicing endonuclease subunit Sen54 N-terminal" evidence="4">
    <location>
        <begin position="99"/>
        <end position="184"/>
    </location>
</feature>
<evidence type="ECO:0000256" key="1">
    <source>
        <dbReference type="ARBA" id="ARBA00005736"/>
    </source>
</evidence>
<dbReference type="STRING" id="946122.A0A0C2TID9"/>
<dbReference type="PANTHER" id="PTHR21027:SF1">
    <property type="entry name" value="TRNA-SPLICING ENDONUCLEASE SUBUNIT SEN54"/>
    <property type="match status" value="1"/>
</dbReference>
<evidence type="ECO:0000256" key="3">
    <source>
        <dbReference type="SAM" id="MobiDB-lite"/>
    </source>
</evidence>
<gene>
    <name evidence="5" type="ORF">M378DRAFT_74518</name>
</gene>
<sequence length="504" mass="57020">MDDLLEQPTAIPQTTQRLYQNQDDRDNSEENDAVEDVAEGGLDWAKVLPLAASRPVIPKRGEKEFEPRVQDSPNGDEGHTTSGTALQQHVLNRAREAMFEALKATRTVSSKNISYGIWYPNLSRTHVTVARGVHFSSIGHSAPRHTEEEDYNEPATSKSKIQKRLELLPEEAIYLVERGSMICWKNTPTISNARKIDSTVFDCPIPGPPMSVQHVYTEMIGRDCLTLEKYQVYAYLKRLGYAVMRAEPPDLYYPIPAPFLQTPSQESPSISQRVISLFSRFASGFISLLKRSSSFDWWHPVRFSRWFSRDKSYQSLFNSLRFMSSGHNAPLHESQAMKNRRLDTPYKIFYNVYKPSTPLKKSAPPKPDFQVVVVNARTTPMPTLYELTSLFDQVPEVLPPLSRRNLGQKNANTAPTLVTNTTPSVMSRILSLGDWLLCYVLRWVSHPFPPPSQADKVSVKVPPKPNPFASLKMGKKVIVIAAVDSGNISFFRFGQGVFEKWPMV</sequence>
<dbReference type="FunCoup" id="A0A0C2TID9">
    <property type="interactions" value="8"/>
</dbReference>
<feature type="region of interest" description="Disordered" evidence="3">
    <location>
        <begin position="1"/>
        <end position="33"/>
    </location>
</feature>
<dbReference type="Pfam" id="PF12928">
    <property type="entry name" value="tRNA_int_end_N2"/>
    <property type="match status" value="1"/>
</dbReference>
<dbReference type="GO" id="GO:0000379">
    <property type="term" value="P:tRNA-type intron splice site recognition and cleavage"/>
    <property type="evidence" value="ECO:0007669"/>
    <property type="project" value="TreeGrafter"/>
</dbReference>
<evidence type="ECO:0000259" key="4">
    <source>
        <dbReference type="Pfam" id="PF12928"/>
    </source>
</evidence>
<keyword evidence="2" id="KW-0819">tRNA processing</keyword>
<dbReference type="InterPro" id="IPR024337">
    <property type="entry name" value="tRNA_splic_suSen54"/>
</dbReference>
<proteinExistence type="inferred from homology"/>
<feature type="compositionally biased region" description="Basic and acidic residues" evidence="3">
    <location>
        <begin position="59"/>
        <end position="69"/>
    </location>
</feature>
<dbReference type="AlphaFoldDB" id="A0A0C2TID9"/>
<dbReference type="OrthoDB" id="408683at2759"/>
<name>A0A0C2TID9_AMAMK</name>